<feature type="transmembrane region" description="Helical" evidence="2">
    <location>
        <begin position="28"/>
        <end position="50"/>
    </location>
</feature>
<accession>A0ABV5KGT0</accession>
<evidence type="ECO:0000256" key="1">
    <source>
        <dbReference type="SAM" id="MobiDB-lite"/>
    </source>
</evidence>
<keyword evidence="2" id="KW-1133">Transmembrane helix</keyword>
<reference evidence="4 5" key="1">
    <citation type="submission" date="2024-09" db="EMBL/GenBank/DDBJ databases">
        <authorList>
            <person name="Sun Q."/>
            <person name="Mori K."/>
        </authorList>
    </citation>
    <scope>NUCLEOTIDE SEQUENCE [LARGE SCALE GENOMIC DNA]</scope>
    <source>
        <strain evidence="4 5">JCM 9626</strain>
    </source>
</reference>
<evidence type="ECO:0000256" key="2">
    <source>
        <dbReference type="SAM" id="Phobius"/>
    </source>
</evidence>
<keyword evidence="5" id="KW-1185">Reference proteome</keyword>
<sequence length="317" mass="33270">MAHHRHKRETNARTLLGSLPRLRPARPYVLAAPLAIAATLGAVSIGVLGADATTAEIAVPARPDAVVVGDASGAVPRGSTLSRGSVDRLESGRPSAPPAAGKKKSSPDAPETALERLLAPEAVAEAIAGADTKRFTTEALNLWTGPSESSTKTGVIDAGEPVLLTGRERDGRVEIVWAKTQTRWVTDDYLTDEKPPAIGAIGADCTNGTSVPDGVSANVKKVHAAVCAAFPDVTTYGTFRNDGEHSQGLAVDIMVSGAEGTQIAEFVRAHSADLGVNYVIYQQQIWSVERGGEGWRGMDDRGSVTANHFDHVHVTVF</sequence>
<dbReference type="RefSeq" id="WP_140009862.1">
    <property type="nucleotide sequence ID" value="NZ_JBHMDG010000027.1"/>
</dbReference>
<dbReference type="EMBL" id="JBHMDG010000027">
    <property type="protein sequence ID" value="MFB9314990.1"/>
    <property type="molecule type" value="Genomic_DNA"/>
</dbReference>
<comment type="caution">
    <text evidence="4">The sequence shown here is derived from an EMBL/GenBank/DDBJ whole genome shotgun (WGS) entry which is preliminary data.</text>
</comment>
<dbReference type="Pfam" id="PF26571">
    <property type="entry name" value="VldE"/>
    <property type="match status" value="1"/>
</dbReference>
<protein>
    <recommendedName>
        <fullName evidence="3">SH3b domain-containing protein</fullName>
    </recommendedName>
</protein>
<evidence type="ECO:0000313" key="5">
    <source>
        <dbReference type="Proteomes" id="UP001589750"/>
    </source>
</evidence>
<feature type="domain" description="SH3b" evidence="3">
    <location>
        <begin position="130"/>
        <end position="194"/>
    </location>
</feature>
<proteinExistence type="predicted"/>
<dbReference type="Proteomes" id="UP001589750">
    <property type="component" value="Unassembled WGS sequence"/>
</dbReference>
<organism evidence="4 5">
    <name type="scientific">Nocardioides plantarum</name>
    <dbReference type="NCBI Taxonomy" id="29299"/>
    <lineage>
        <taxon>Bacteria</taxon>
        <taxon>Bacillati</taxon>
        <taxon>Actinomycetota</taxon>
        <taxon>Actinomycetes</taxon>
        <taxon>Propionibacteriales</taxon>
        <taxon>Nocardioidaceae</taxon>
        <taxon>Nocardioides</taxon>
    </lineage>
</organism>
<evidence type="ECO:0000313" key="4">
    <source>
        <dbReference type="EMBL" id="MFB9314990.1"/>
    </source>
</evidence>
<evidence type="ECO:0000259" key="3">
    <source>
        <dbReference type="PROSITE" id="PS51781"/>
    </source>
</evidence>
<dbReference type="InterPro" id="IPR058593">
    <property type="entry name" value="ARB_07466-like_C"/>
</dbReference>
<name>A0ABV5KGT0_9ACTN</name>
<feature type="region of interest" description="Disordered" evidence="1">
    <location>
        <begin position="70"/>
        <end position="112"/>
    </location>
</feature>
<gene>
    <name evidence="4" type="ORF">ACFFRI_18165</name>
</gene>
<keyword evidence="2" id="KW-0812">Transmembrane</keyword>
<dbReference type="PROSITE" id="PS51781">
    <property type="entry name" value="SH3B"/>
    <property type="match status" value="1"/>
</dbReference>
<dbReference type="InterPro" id="IPR003646">
    <property type="entry name" value="SH3-like_bac-type"/>
</dbReference>
<keyword evidence="2" id="KW-0472">Membrane</keyword>
<dbReference type="Gene3D" id="2.30.30.40">
    <property type="entry name" value="SH3 Domains"/>
    <property type="match status" value="1"/>
</dbReference>